<comment type="caution">
    <text evidence="1">The sequence shown here is derived from an EMBL/GenBank/DDBJ whole genome shotgun (WGS) entry which is preliminary data.</text>
</comment>
<evidence type="ECO:0000313" key="2">
    <source>
        <dbReference type="Proteomes" id="UP001223978"/>
    </source>
</evidence>
<keyword evidence="2" id="KW-1185">Reference proteome</keyword>
<dbReference type="Proteomes" id="UP001223978">
    <property type="component" value="Unassembled WGS sequence"/>
</dbReference>
<organism evidence="1 2">
    <name type="scientific">Streptomyces cavernicola</name>
    <dbReference type="NCBI Taxonomy" id="3043613"/>
    <lineage>
        <taxon>Bacteria</taxon>
        <taxon>Bacillati</taxon>
        <taxon>Actinomycetota</taxon>
        <taxon>Actinomycetes</taxon>
        <taxon>Kitasatosporales</taxon>
        <taxon>Streptomycetaceae</taxon>
        <taxon>Streptomyces</taxon>
    </lineage>
</organism>
<name>A0ABT6SAP9_9ACTN</name>
<accession>A0ABT6SAP9</accession>
<dbReference type="EMBL" id="JASCIQ010000013">
    <property type="protein sequence ID" value="MDI3404954.1"/>
    <property type="molecule type" value="Genomic_DNA"/>
</dbReference>
<gene>
    <name evidence="1" type="ORF">QIS96_14140</name>
</gene>
<sequence>MSNDLLDTLFQQITLTTVLEERFGPSRRWPLRIRAAHAQLRQLEEILGEARYGTFLDCAGRALDRYAESPAPRELPTAHLGRELYRTDIPGTLEESDVAWGILFGLTMTLPYHEYECVVRAVAEARVRDAAQSPSRIELD</sequence>
<evidence type="ECO:0000313" key="1">
    <source>
        <dbReference type="EMBL" id="MDI3404954.1"/>
    </source>
</evidence>
<reference evidence="1 2" key="1">
    <citation type="submission" date="2023-05" db="EMBL/GenBank/DDBJ databases">
        <title>Draft genome sequence of Streptomyces sp. B-S-A6 isolated from a cave soil in Thailand.</title>
        <authorList>
            <person name="Chamroensaksri N."/>
            <person name="Muangham S."/>
        </authorList>
    </citation>
    <scope>NUCLEOTIDE SEQUENCE [LARGE SCALE GENOMIC DNA]</scope>
    <source>
        <strain evidence="1 2">B-S-A6</strain>
    </source>
</reference>
<dbReference type="RefSeq" id="WP_282542900.1">
    <property type="nucleotide sequence ID" value="NZ_JASCIQ010000013.1"/>
</dbReference>
<proteinExistence type="predicted"/>
<protein>
    <submittedName>
        <fullName evidence="1">Uncharacterized protein</fullName>
    </submittedName>
</protein>